<name>A0A7S2NQZ8_9EUKA</name>
<dbReference type="EMBL" id="HBGU01085373">
    <property type="protein sequence ID" value="CAD9554115.1"/>
    <property type="molecule type" value="Transcribed_RNA"/>
</dbReference>
<dbReference type="AlphaFoldDB" id="A0A7S2NQZ8"/>
<accession>A0A7S2NQZ8</accession>
<feature type="domain" description="HAT C-terminal dimerisation" evidence="1">
    <location>
        <begin position="271"/>
        <end position="344"/>
    </location>
</feature>
<dbReference type="InterPro" id="IPR008906">
    <property type="entry name" value="HATC_C_dom"/>
</dbReference>
<dbReference type="GO" id="GO:0046983">
    <property type="term" value="F:protein dimerization activity"/>
    <property type="evidence" value="ECO:0007669"/>
    <property type="project" value="InterPro"/>
</dbReference>
<dbReference type="Pfam" id="PF05699">
    <property type="entry name" value="Dimer_Tnp_hAT"/>
    <property type="match status" value="1"/>
</dbReference>
<gene>
    <name evidence="2" type="ORF">CBRE1094_LOCUS46607</name>
</gene>
<dbReference type="SUPFAM" id="SSF53098">
    <property type="entry name" value="Ribonuclease H-like"/>
    <property type="match status" value="1"/>
</dbReference>
<evidence type="ECO:0000259" key="1">
    <source>
        <dbReference type="Pfam" id="PF05699"/>
    </source>
</evidence>
<evidence type="ECO:0000313" key="2">
    <source>
        <dbReference type="EMBL" id="CAD9554115.1"/>
    </source>
</evidence>
<reference evidence="2" key="1">
    <citation type="submission" date="2021-01" db="EMBL/GenBank/DDBJ databases">
        <authorList>
            <person name="Corre E."/>
            <person name="Pelletier E."/>
            <person name="Niang G."/>
            <person name="Scheremetjew M."/>
            <person name="Finn R."/>
            <person name="Kale V."/>
            <person name="Holt S."/>
            <person name="Cochrane G."/>
            <person name="Meng A."/>
            <person name="Brown T."/>
            <person name="Cohen L."/>
        </authorList>
    </citation>
    <scope>NUCLEOTIDE SEQUENCE</scope>
    <source>
        <strain evidence="2">UTEX LB 985</strain>
    </source>
</reference>
<protein>
    <recommendedName>
        <fullName evidence="1">HAT C-terminal dimerisation domain-containing protein</fullName>
    </recommendedName>
</protein>
<sequence length="372" mass="41810">MRKAWRLLRARFHGLFTYGCASHAFHLHAGDLCKTLQLQRLVDGMGVINTWFSRHLGAGGRATLFRLQKAASGKTSAPPNPGRTRKWNGQVVSAEWHLANHQVLVSLVTDAGFDASSDPAKLLKRTILDLDGVFWPLLPQFITLMQPLRLAVHTLQGNHAKIGDVMGAWVRIHNAQMELLSSSTCTFSSATVAHVKATFSARFRFLYHPIHLVAFALDPRYVSICKAPPSVIRYWIRELYGAEGDAHTLTQLVSEYGLFRASAQDPAQADIWSPLATADSIRWWRSWGDEFPLLKDFALKLLSLPPTSASAERNWSTQDFIVSKRRNRLAAARAEKLVYIYFNLRSIKHADAQRLGPGVTEEAHHWHVGIRH</sequence>
<proteinExistence type="predicted"/>
<organism evidence="2">
    <name type="scientific">Haptolina brevifila</name>
    <dbReference type="NCBI Taxonomy" id="156173"/>
    <lineage>
        <taxon>Eukaryota</taxon>
        <taxon>Haptista</taxon>
        <taxon>Haptophyta</taxon>
        <taxon>Prymnesiophyceae</taxon>
        <taxon>Prymnesiales</taxon>
        <taxon>Prymnesiaceae</taxon>
        <taxon>Haptolina</taxon>
    </lineage>
</organism>
<dbReference type="InterPro" id="IPR012337">
    <property type="entry name" value="RNaseH-like_sf"/>
</dbReference>